<evidence type="ECO:0000313" key="1">
    <source>
        <dbReference type="EMBL" id="MDR6207000.1"/>
    </source>
</evidence>
<gene>
    <name evidence="1" type="ORF">QF025_005720</name>
</gene>
<comment type="caution">
    <text evidence="1">The sequence shown here is derived from an EMBL/GenBank/DDBJ whole genome shotgun (WGS) entry which is preliminary data.</text>
</comment>
<name>A0ABD5CR39_9BURK</name>
<accession>A0ABD5CR39</accession>
<organism evidence="1 2">
    <name type="scientific">Paraburkholderia graminis</name>
    <dbReference type="NCBI Taxonomy" id="60548"/>
    <lineage>
        <taxon>Bacteria</taxon>
        <taxon>Pseudomonadati</taxon>
        <taxon>Pseudomonadota</taxon>
        <taxon>Betaproteobacteria</taxon>
        <taxon>Burkholderiales</taxon>
        <taxon>Burkholderiaceae</taxon>
        <taxon>Paraburkholderia</taxon>
    </lineage>
</organism>
<dbReference type="AlphaFoldDB" id="A0ABD5CR39"/>
<sequence length="52" mass="5484">MRATGFDAVAAEGGNAPVEKIEAGADVGVQFVSRDVTKLVPQEPQAPIFWRG</sequence>
<evidence type="ECO:0000313" key="2">
    <source>
        <dbReference type="Proteomes" id="UP001245184"/>
    </source>
</evidence>
<proteinExistence type="predicted"/>
<dbReference type="EMBL" id="JAVIZN010000002">
    <property type="protein sequence ID" value="MDR6207000.1"/>
    <property type="molecule type" value="Genomic_DNA"/>
</dbReference>
<reference evidence="1 2" key="1">
    <citation type="submission" date="2023-08" db="EMBL/GenBank/DDBJ databases">
        <title>Genome sequencing of plant associated microbes to promote plant fitness in Sorghum bicolor and Oryza sativa.</title>
        <authorList>
            <person name="Coleman-Derr D."/>
        </authorList>
    </citation>
    <scope>NUCLEOTIDE SEQUENCE [LARGE SCALE GENOMIC DNA]</scope>
    <source>
        <strain evidence="1 2">SLBN-33</strain>
    </source>
</reference>
<dbReference type="Proteomes" id="UP001245184">
    <property type="component" value="Unassembled WGS sequence"/>
</dbReference>
<protein>
    <submittedName>
        <fullName evidence="1">Uncharacterized protein</fullName>
    </submittedName>
</protein>